<dbReference type="InterPro" id="IPR016039">
    <property type="entry name" value="Thiolase-like"/>
</dbReference>
<dbReference type="InterPro" id="IPR001099">
    <property type="entry name" value="Chalcone/stilbene_synt_N"/>
</dbReference>
<evidence type="ECO:0000256" key="3">
    <source>
        <dbReference type="ARBA" id="ARBA00023315"/>
    </source>
</evidence>
<dbReference type="Proteomes" id="UP000242310">
    <property type="component" value="Unassembled WGS sequence"/>
</dbReference>
<dbReference type="Pfam" id="PF02797">
    <property type="entry name" value="Chal_sti_synt_C"/>
    <property type="match status" value="1"/>
</dbReference>
<organism evidence="7 8">
    <name type="scientific">Salsuginibacillus halophilus</name>
    <dbReference type="NCBI Taxonomy" id="517424"/>
    <lineage>
        <taxon>Bacteria</taxon>
        <taxon>Bacillati</taxon>
        <taxon>Bacillota</taxon>
        <taxon>Bacilli</taxon>
        <taxon>Bacillales</taxon>
        <taxon>Bacillaceae</taxon>
        <taxon>Salsuginibacillus</taxon>
    </lineage>
</organism>
<keyword evidence="3" id="KW-0012">Acyltransferase</keyword>
<comment type="similarity">
    <text evidence="1">Belongs to the thiolase-like superfamily. Chalcone/stilbene synthases family.</text>
</comment>
<dbReference type="InterPro" id="IPR012328">
    <property type="entry name" value="Chalcone/stilbene_synt_C"/>
</dbReference>
<dbReference type="OrthoDB" id="9786288at2"/>
<dbReference type="PANTHER" id="PTHR11877:SF99">
    <property type="entry name" value="1,3,6,8-TETRAHYDROXYNAPHTHALENE SYNTHASE"/>
    <property type="match status" value="1"/>
</dbReference>
<dbReference type="PROSITE" id="PS00441">
    <property type="entry name" value="CHALCONE_SYNTH"/>
    <property type="match status" value="1"/>
</dbReference>
<keyword evidence="8" id="KW-1185">Reference proteome</keyword>
<proteinExistence type="inferred from homology"/>
<dbReference type="EMBL" id="PYAV01000005">
    <property type="protein sequence ID" value="PSL47028.1"/>
    <property type="molecule type" value="Genomic_DNA"/>
</dbReference>
<evidence type="ECO:0000313" key="7">
    <source>
        <dbReference type="EMBL" id="PSL47028.1"/>
    </source>
</evidence>
<evidence type="ECO:0000259" key="6">
    <source>
        <dbReference type="Pfam" id="PF02797"/>
    </source>
</evidence>
<dbReference type="Pfam" id="PF00195">
    <property type="entry name" value="Chal_sti_synt_N"/>
    <property type="match status" value="1"/>
</dbReference>
<dbReference type="SUPFAM" id="SSF53901">
    <property type="entry name" value="Thiolase-like"/>
    <property type="match status" value="2"/>
</dbReference>
<evidence type="ECO:0000256" key="1">
    <source>
        <dbReference type="ARBA" id="ARBA00005531"/>
    </source>
</evidence>
<evidence type="ECO:0000256" key="4">
    <source>
        <dbReference type="PIRSR" id="PIRSR000451-1"/>
    </source>
</evidence>
<evidence type="ECO:0000256" key="2">
    <source>
        <dbReference type="ARBA" id="ARBA00022679"/>
    </source>
</evidence>
<name>A0A2P8HLD3_9BACI</name>
<dbReference type="Gene3D" id="3.40.47.10">
    <property type="match status" value="2"/>
</dbReference>
<dbReference type="PANTHER" id="PTHR11877">
    <property type="entry name" value="HYDROXYMETHYLGLUTARYL-COA SYNTHASE"/>
    <property type="match status" value="1"/>
</dbReference>
<dbReference type="AlphaFoldDB" id="A0A2P8HLD3"/>
<sequence length="352" mass="38193">MPKIQAAARALPAHHIDQTEVSELVRMLFAEAYPDIDRLLSVFASGGIEERQFAEPLEWHRRQHSFAERNDAYIRHAVDLGVRAVEDCLSYAEGVDKHDIDAVIFVSSTGIATPTVDAKLINALDFPKTCSRLPLWGLGCAGGAAGLRRAHDYCLAYPSAHVLVVCVELCSLTFQAKDHSKSNLIGTSLFGDGAACVLVSGEDTAEGSGWYTKAGGGEMLHDAEDVMGWDVVDDGLKVIFSRDIPSLVKSWFQPALTSFLNDIEAEITTETALVLHPGGRKVIEAYEKALGTGPEATSYSREVLRRHGNMSSPTVLYVLEDVMNDDALTADTALIAALGPGFSADFLWAERR</sequence>
<dbReference type="GO" id="GO:0016747">
    <property type="term" value="F:acyltransferase activity, transferring groups other than amino-acyl groups"/>
    <property type="evidence" value="ECO:0007669"/>
    <property type="project" value="InterPro"/>
</dbReference>
<evidence type="ECO:0000259" key="5">
    <source>
        <dbReference type="Pfam" id="PF00195"/>
    </source>
</evidence>
<feature type="domain" description="Chalcone/stilbene synthase N-terminal" evidence="5">
    <location>
        <begin position="63"/>
        <end position="200"/>
    </location>
</feature>
<dbReference type="PIRSF" id="PIRSF000451">
    <property type="entry name" value="PKS_III"/>
    <property type="match status" value="1"/>
</dbReference>
<gene>
    <name evidence="7" type="ORF">B0H94_105183</name>
</gene>
<dbReference type="InterPro" id="IPR011141">
    <property type="entry name" value="Polyketide_synthase_type-III"/>
</dbReference>
<dbReference type="GO" id="GO:0030639">
    <property type="term" value="P:polyketide biosynthetic process"/>
    <property type="evidence" value="ECO:0007669"/>
    <property type="project" value="TreeGrafter"/>
</dbReference>
<dbReference type="CDD" id="cd00831">
    <property type="entry name" value="CHS_like"/>
    <property type="match status" value="1"/>
</dbReference>
<dbReference type="RefSeq" id="WP_106588348.1">
    <property type="nucleotide sequence ID" value="NZ_PYAV01000005.1"/>
</dbReference>
<reference evidence="7 8" key="1">
    <citation type="submission" date="2018-03" db="EMBL/GenBank/DDBJ databases">
        <title>Genomic Encyclopedia of Type Strains, Phase III (KMG-III): the genomes of soil and plant-associated and newly described type strains.</title>
        <authorList>
            <person name="Whitman W."/>
        </authorList>
    </citation>
    <scope>NUCLEOTIDE SEQUENCE [LARGE SCALE GENOMIC DNA]</scope>
    <source>
        <strain evidence="7 8">CGMCC 1.07653</strain>
    </source>
</reference>
<accession>A0A2P8HLD3</accession>
<dbReference type="InterPro" id="IPR018088">
    <property type="entry name" value="Chalcone/stilbene_synthase_AS"/>
</dbReference>
<keyword evidence="2" id="KW-0808">Transferase</keyword>
<feature type="domain" description="Chalcone/stilbene synthase C-terminal" evidence="6">
    <location>
        <begin position="218"/>
        <end position="342"/>
    </location>
</feature>
<evidence type="ECO:0000313" key="8">
    <source>
        <dbReference type="Proteomes" id="UP000242310"/>
    </source>
</evidence>
<feature type="active site" description="Acyl-thioester intermediate" evidence="4">
    <location>
        <position position="140"/>
    </location>
</feature>
<comment type="caution">
    <text evidence="7">The sequence shown here is derived from an EMBL/GenBank/DDBJ whole genome shotgun (WGS) entry which is preliminary data.</text>
</comment>
<protein>
    <submittedName>
        <fullName evidence="7">15-methylpalmitoyl-4-hydroxy-2-pyrone synthase</fullName>
    </submittedName>
</protein>